<keyword evidence="3 7" id="KW-0472">Membrane</keyword>
<name>A0A098MFW8_9BACL</name>
<keyword evidence="7" id="KW-1133">Transmembrane helix</keyword>
<evidence type="ECO:0008006" key="12">
    <source>
        <dbReference type="Google" id="ProtNLM"/>
    </source>
</evidence>
<reference evidence="10 11" key="2">
    <citation type="submission" date="2014-10" db="EMBL/GenBank/DDBJ databases">
        <title>Comparative genomics of the Paenibacillus odorifer group.</title>
        <authorList>
            <person name="Tsai Y.-C."/>
            <person name="Martin N."/>
            <person name="Korlach J."/>
            <person name="Wiedmann M."/>
        </authorList>
    </citation>
    <scope>NUCLEOTIDE SEQUENCE [LARGE SCALE GENOMIC DNA]</scope>
    <source>
        <strain evidence="10 11">DSM 18334</strain>
    </source>
</reference>
<dbReference type="CDD" id="cd12913">
    <property type="entry name" value="PDC1_MCP_like"/>
    <property type="match status" value="1"/>
</dbReference>
<keyword evidence="4 6" id="KW-0807">Transducer</keyword>
<keyword evidence="2" id="KW-1003">Cell membrane</keyword>
<dbReference type="Gene3D" id="1.10.287.950">
    <property type="entry name" value="Methyl-accepting chemotaxis protein"/>
    <property type="match status" value="1"/>
</dbReference>
<dbReference type="Gene3D" id="3.30.450.20">
    <property type="entry name" value="PAS domain"/>
    <property type="match status" value="2"/>
</dbReference>
<comment type="subcellular location">
    <subcellularLocation>
        <location evidence="1">Cell membrane</location>
    </subcellularLocation>
</comment>
<proteinExistence type="inferred from homology"/>
<keyword evidence="7" id="KW-0812">Transmembrane</keyword>
<feature type="domain" description="HAMP" evidence="9">
    <location>
        <begin position="324"/>
        <end position="376"/>
    </location>
</feature>
<dbReference type="RefSeq" id="WP_036647766.1">
    <property type="nucleotide sequence ID" value="NZ_JQCR01000001.1"/>
</dbReference>
<dbReference type="SUPFAM" id="SSF58104">
    <property type="entry name" value="Methyl-accepting chemotaxis protein (MCP) signaling domain"/>
    <property type="match status" value="1"/>
</dbReference>
<evidence type="ECO:0000313" key="10">
    <source>
        <dbReference type="EMBL" id="KGE20946.1"/>
    </source>
</evidence>
<dbReference type="InterPro" id="IPR029151">
    <property type="entry name" value="Sensor-like_sf"/>
</dbReference>
<dbReference type="STRING" id="268407.PWYN_01950"/>
<evidence type="ECO:0000259" key="8">
    <source>
        <dbReference type="PROSITE" id="PS50111"/>
    </source>
</evidence>
<dbReference type="PANTHER" id="PTHR32089">
    <property type="entry name" value="METHYL-ACCEPTING CHEMOTAXIS PROTEIN MCPB"/>
    <property type="match status" value="1"/>
</dbReference>
<accession>A0A098MFW8</accession>
<evidence type="ECO:0000313" key="11">
    <source>
        <dbReference type="Proteomes" id="UP000029734"/>
    </source>
</evidence>
<dbReference type="InterPro" id="IPR003660">
    <property type="entry name" value="HAMP_dom"/>
</dbReference>
<dbReference type="InterPro" id="IPR004089">
    <property type="entry name" value="MCPsignal_dom"/>
</dbReference>
<dbReference type="Pfam" id="PF00015">
    <property type="entry name" value="MCPsignal"/>
    <property type="match status" value="1"/>
</dbReference>
<dbReference type="PROSITE" id="PS50111">
    <property type="entry name" value="CHEMOTAXIS_TRANSDUC_2"/>
    <property type="match status" value="1"/>
</dbReference>
<gene>
    <name evidence="10" type="ORF">PWYN_01950</name>
</gene>
<reference evidence="10 11" key="1">
    <citation type="submission" date="2014-08" db="EMBL/GenBank/DDBJ databases">
        <authorList>
            <person name="den Bakker H.C."/>
        </authorList>
    </citation>
    <scope>NUCLEOTIDE SEQUENCE [LARGE SCALE GENOMIC DNA]</scope>
    <source>
        <strain evidence="10 11">DSM 18334</strain>
    </source>
</reference>
<dbReference type="AlphaFoldDB" id="A0A098MFW8"/>
<dbReference type="Pfam" id="PF00672">
    <property type="entry name" value="HAMP"/>
    <property type="match status" value="1"/>
</dbReference>
<dbReference type="CDD" id="cd06225">
    <property type="entry name" value="HAMP"/>
    <property type="match status" value="1"/>
</dbReference>
<dbReference type="SUPFAM" id="SSF103190">
    <property type="entry name" value="Sensory domain-like"/>
    <property type="match status" value="1"/>
</dbReference>
<protein>
    <recommendedName>
        <fullName evidence="12">Chemotaxis protein</fullName>
    </recommendedName>
</protein>
<dbReference type="SMART" id="SM00304">
    <property type="entry name" value="HAMP"/>
    <property type="match status" value="1"/>
</dbReference>
<feature type="transmembrane region" description="Helical" evidence="7">
    <location>
        <begin position="12"/>
        <end position="31"/>
    </location>
</feature>
<dbReference type="GO" id="GO:0005886">
    <property type="term" value="C:plasma membrane"/>
    <property type="evidence" value="ECO:0007669"/>
    <property type="project" value="UniProtKB-SubCell"/>
</dbReference>
<dbReference type="GO" id="GO:0007165">
    <property type="term" value="P:signal transduction"/>
    <property type="evidence" value="ECO:0007669"/>
    <property type="project" value="UniProtKB-KW"/>
</dbReference>
<evidence type="ECO:0000256" key="5">
    <source>
        <dbReference type="ARBA" id="ARBA00029447"/>
    </source>
</evidence>
<evidence type="ECO:0000256" key="6">
    <source>
        <dbReference type="PROSITE-ProRule" id="PRU00284"/>
    </source>
</evidence>
<dbReference type="eggNOG" id="COG0840">
    <property type="taxonomic scope" value="Bacteria"/>
</dbReference>
<comment type="similarity">
    <text evidence="5">Belongs to the methyl-accepting chemotaxis (MCP) protein family.</text>
</comment>
<dbReference type="PROSITE" id="PS50885">
    <property type="entry name" value="HAMP"/>
    <property type="match status" value="1"/>
</dbReference>
<feature type="transmembrane region" description="Helical" evidence="7">
    <location>
        <begin position="300"/>
        <end position="323"/>
    </location>
</feature>
<feature type="domain" description="Methyl-accepting transducer" evidence="8">
    <location>
        <begin position="395"/>
        <end position="631"/>
    </location>
</feature>
<organism evidence="10 11">
    <name type="scientific">Paenibacillus wynnii</name>
    <dbReference type="NCBI Taxonomy" id="268407"/>
    <lineage>
        <taxon>Bacteria</taxon>
        <taxon>Bacillati</taxon>
        <taxon>Bacillota</taxon>
        <taxon>Bacilli</taxon>
        <taxon>Bacillales</taxon>
        <taxon>Paenibacillaceae</taxon>
        <taxon>Paenibacillus</taxon>
    </lineage>
</organism>
<dbReference type="Pfam" id="PF22673">
    <property type="entry name" value="MCP-like_PDC_1"/>
    <property type="match status" value="1"/>
</dbReference>
<dbReference type="Gene3D" id="6.10.340.10">
    <property type="match status" value="1"/>
</dbReference>
<keyword evidence="11" id="KW-1185">Reference proteome</keyword>
<dbReference type="Proteomes" id="UP000029734">
    <property type="component" value="Unassembled WGS sequence"/>
</dbReference>
<dbReference type="EMBL" id="JQCR01000001">
    <property type="protein sequence ID" value="KGE20946.1"/>
    <property type="molecule type" value="Genomic_DNA"/>
</dbReference>
<dbReference type="PANTHER" id="PTHR32089:SF112">
    <property type="entry name" value="LYSOZYME-LIKE PROTEIN-RELATED"/>
    <property type="match status" value="1"/>
</dbReference>
<dbReference type="CDD" id="cd12912">
    <property type="entry name" value="PDC2_MCP_like"/>
    <property type="match status" value="1"/>
</dbReference>
<comment type="caution">
    <text evidence="10">The sequence shown here is derived from an EMBL/GenBank/DDBJ whole genome shotgun (WGS) entry which is preliminary data.</text>
</comment>
<evidence type="ECO:0000256" key="7">
    <source>
        <dbReference type="SAM" id="Phobius"/>
    </source>
</evidence>
<evidence type="ECO:0000256" key="3">
    <source>
        <dbReference type="ARBA" id="ARBA00023136"/>
    </source>
</evidence>
<dbReference type="CDD" id="cd11386">
    <property type="entry name" value="MCP_signal"/>
    <property type="match status" value="1"/>
</dbReference>
<dbReference type="SMART" id="SM00283">
    <property type="entry name" value="MA"/>
    <property type="match status" value="1"/>
</dbReference>
<evidence type="ECO:0000256" key="1">
    <source>
        <dbReference type="ARBA" id="ARBA00004236"/>
    </source>
</evidence>
<evidence type="ECO:0000256" key="2">
    <source>
        <dbReference type="ARBA" id="ARBA00022475"/>
    </source>
</evidence>
<sequence length="681" mass="74408">MQLRSIKAKTLLLILPLLLIIVMGISSVVILKSRSLLLEQTGNSMKEQLANTNQSIQKRISSHGRVPETIAKSIQGHYSKLSLEDYDTLFKNTLGVNTDTFGVGIYFEPNMYNDKTKYASTYAYHDQNQITVTHDYSDPQYDYPSQEWYKIAVNQKGVRYTDPFYDETTKSTMVTASVPVYDDKQRFIAVTTGDINLDTVQKIVTETQVGATGWAFMLDKNGTYLAGPETDKIMKEKLQEDKDPVLSTLANTIMKEGNGASTYTSSQGLIHVYYSKLDQTDWILAVALPDQELTTQINALMLQILTVLLIGIVLIVVVIILYARNLTSHTTRVNSMAQHLAQGDFTYSIEVKSKDEFGRMAENLNHTSSLLNTMMAKVSEHSLHVASTSEELTASAEQTSTVAEDIANTIQEVAAGAETQLQGTQESARSLEELAMGIQRISESSAILYDASNNTSQQAQEGNGIIQQAVRDMNEANRSVSITASHMEQLRVRSADIGNIINVISGISIQTNLLSLNAGIEAARAGEHGRGFAVVASEIRKLSEQTKLSAEKVREIIEEMQGETEAAVKSVEIGTKAVFNSTALVEEAGVAFTGIVSDIQHIVSQIQEVSAVSEQMSAGSQQISATMEDLARISGEASDATQSVAAASEQQMASMQEVSASAQSLSSMVQELQDLLVQFKI</sequence>
<evidence type="ECO:0000259" key="9">
    <source>
        <dbReference type="PROSITE" id="PS50885"/>
    </source>
</evidence>
<dbReference type="OrthoDB" id="9760371at2"/>
<evidence type="ECO:0000256" key="4">
    <source>
        <dbReference type="ARBA" id="ARBA00023224"/>
    </source>
</evidence>